<accession>A0A631EBE9</accession>
<gene>
    <name evidence="1" type="ORF">B7588_18910</name>
</gene>
<dbReference type="EMBL" id="AAMEQW010000012">
    <property type="protein sequence ID" value="EDG5821843.1"/>
    <property type="molecule type" value="Genomic_DNA"/>
</dbReference>
<organism evidence="1">
    <name type="scientific">Salmonella muenchen</name>
    <dbReference type="NCBI Taxonomy" id="596"/>
    <lineage>
        <taxon>Bacteria</taxon>
        <taxon>Pseudomonadati</taxon>
        <taxon>Pseudomonadota</taxon>
        <taxon>Gammaproteobacteria</taxon>
        <taxon>Enterobacterales</taxon>
        <taxon>Enterobacteriaceae</taxon>
        <taxon>Salmonella</taxon>
    </lineage>
</organism>
<name>A0A631EBE9_SALMU</name>
<comment type="caution">
    <text evidence="1">The sequence shown here is derived from an EMBL/GenBank/DDBJ whole genome shotgun (WGS) entry which is preliminary data.</text>
</comment>
<protein>
    <submittedName>
        <fullName evidence="1">Uncharacterized protein</fullName>
    </submittedName>
</protein>
<evidence type="ECO:0000313" key="1">
    <source>
        <dbReference type="EMBL" id="EDG5821843.1"/>
    </source>
</evidence>
<proteinExistence type="predicted"/>
<reference evidence="1" key="1">
    <citation type="submission" date="2018-07" db="EMBL/GenBank/DDBJ databases">
        <authorList>
            <consortium name="PulseNet: The National Subtyping Network for Foodborne Disease Surveillance"/>
            <person name="Tarr C.L."/>
            <person name="Trees E."/>
            <person name="Katz L.S."/>
            <person name="Carleton-Romer H.A."/>
            <person name="Stroika S."/>
            <person name="Kucerova Z."/>
            <person name="Roache K.F."/>
            <person name="Sabol A.L."/>
            <person name="Besser J."/>
            <person name="Gerner-Smidt P."/>
        </authorList>
    </citation>
    <scope>NUCLEOTIDE SEQUENCE</scope>
    <source>
        <strain evidence="1">PNUSAS011493</strain>
    </source>
</reference>
<sequence length="85" mass="9371">MSETAQVVTGFDPASPAGDFSEVIVVENILGRWQLCSNLWIVEFDALHEDVCIRDTVAFVTYDKALSFQRGSLVSCAADPDELLF</sequence>
<dbReference type="AlphaFoldDB" id="A0A631EBE9"/>